<organism evidence="4 5">
    <name type="scientific">Brachionus calyciflorus</name>
    <dbReference type="NCBI Taxonomy" id="104777"/>
    <lineage>
        <taxon>Eukaryota</taxon>
        <taxon>Metazoa</taxon>
        <taxon>Spiralia</taxon>
        <taxon>Gnathifera</taxon>
        <taxon>Rotifera</taxon>
        <taxon>Eurotatoria</taxon>
        <taxon>Monogononta</taxon>
        <taxon>Pseudotrocha</taxon>
        <taxon>Ploima</taxon>
        <taxon>Brachionidae</taxon>
        <taxon>Brachionus</taxon>
    </lineage>
</organism>
<dbReference type="AlphaFoldDB" id="A0A813NPS7"/>
<dbReference type="InterPro" id="IPR036498">
    <property type="entry name" value="Nfu/NifU_N_sf"/>
</dbReference>
<dbReference type="InterPro" id="IPR014824">
    <property type="entry name" value="Nfu/NifU_N"/>
</dbReference>
<dbReference type="Gene3D" id="3.30.1370.70">
    <property type="entry name" value="Scaffold protein Nfu/NifU, N-terminal domain"/>
    <property type="match status" value="1"/>
</dbReference>
<dbReference type="InterPro" id="IPR034904">
    <property type="entry name" value="FSCA_dom_sf"/>
</dbReference>
<dbReference type="Proteomes" id="UP000663879">
    <property type="component" value="Unassembled WGS sequence"/>
</dbReference>
<feature type="domain" description="Scaffold protein Nfu/NifU N-terminal" evidence="3">
    <location>
        <begin position="25"/>
        <end position="115"/>
    </location>
</feature>
<dbReference type="PANTHER" id="PTHR11178:SF1">
    <property type="entry name" value="NFU1 IRON-SULFUR CLUSTER SCAFFOLD HOMOLOG, MITOCHONDRIAL"/>
    <property type="match status" value="1"/>
</dbReference>
<evidence type="ECO:0000259" key="3">
    <source>
        <dbReference type="SMART" id="SM00932"/>
    </source>
</evidence>
<comment type="caution">
    <text evidence="4">The sequence shown here is derived from an EMBL/GenBank/DDBJ whole genome shotgun (WGS) entry which is preliminary data.</text>
</comment>
<evidence type="ECO:0000313" key="4">
    <source>
        <dbReference type="EMBL" id="CAF0738559.1"/>
    </source>
</evidence>
<dbReference type="FunFam" id="3.30.1370.70:FF:000002">
    <property type="entry name" value="NFU1 iron-sulfur cluster scaffold homolog, mitochondrial"/>
    <property type="match status" value="1"/>
</dbReference>
<dbReference type="GO" id="GO:0005506">
    <property type="term" value="F:iron ion binding"/>
    <property type="evidence" value="ECO:0007669"/>
    <property type="project" value="InterPro"/>
</dbReference>
<dbReference type="GO" id="GO:0005739">
    <property type="term" value="C:mitochondrion"/>
    <property type="evidence" value="ECO:0007669"/>
    <property type="project" value="TreeGrafter"/>
</dbReference>
<reference evidence="4" key="1">
    <citation type="submission" date="2021-02" db="EMBL/GenBank/DDBJ databases">
        <authorList>
            <person name="Nowell W R."/>
        </authorList>
    </citation>
    <scope>NUCLEOTIDE SEQUENCE</scope>
    <source>
        <strain evidence="4">Ploen Becks lab</strain>
    </source>
</reference>
<gene>
    <name evidence="4" type="ORF">OXX778_LOCUS3262</name>
</gene>
<name>A0A813NPS7_9BILA</name>
<sequence>MTQNILKNQNNLKKIQFQSLRNAFIQTQDTPNPNSLKFIPNEKVLDSGKTRFFPDRESAKVSPLARELFRIEGVKNVLLGADFITVTKDENDETTDWKTLRPEIFAIIMDHFAMNLPIINEELDKLVNKEGQTESDHHPTDENLSEEDQQTVELVKELLDSRIRPTVQEDGGDVVFVGYENGIVKLKLQGSCTSCPSSIGVEEAKTEVDDIAEKEFKELEKKIEDKPTDNK</sequence>
<protein>
    <recommendedName>
        <fullName evidence="2">NFU1 iron-sulfur cluster scaffold homolog, mitochondrial</fullName>
    </recommendedName>
</protein>
<dbReference type="GO" id="GO:0016226">
    <property type="term" value="P:iron-sulfur cluster assembly"/>
    <property type="evidence" value="ECO:0007669"/>
    <property type="project" value="InterPro"/>
</dbReference>
<comment type="similarity">
    <text evidence="1">Belongs to the NifU family.</text>
</comment>
<dbReference type="InterPro" id="IPR001075">
    <property type="entry name" value="NIF_FeS_clus_asmbl_NifU_C"/>
</dbReference>
<dbReference type="EMBL" id="CAJNOC010000283">
    <property type="protein sequence ID" value="CAF0738559.1"/>
    <property type="molecule type" value="Genomic_DNA"/>
</dbReference>
<evidence type="ECO:0000313" key="5">
    <source>
        <dbReference type="Proteomes" id="UP000663879"/>
    </source>
</evidence>
<dbReference type="Pfam" id="PF08712">
    <property type="entry name" value="Nfu_N"/>
    <property type="match status" value="1"/>
</dbReference>
<accession>A0A813NPS7</accession>
<dbReference type="InterPro" id="IPR035433">
    <property type="entry name" value="NFU1-like"/>
</dbReference>
<dbReference type="SUPFAM" id="SSF110836">
    <property type="entry name" value="Hypothetical protein SAV1430"/>
    <property type="match status" value="1"/>
</dbReference>
<dbReference type="Gene3D" id="3.30.300.130">
    <property type="entry name" value="Fe-S cluster assembly (FSCA)"/>
    <property type="match status" value="1"/>
</dbReference>
<keyword evidence="5" id="KW-1185">Reference proteome</keyword>
<proteinExistence type="inferred from homology"/>
<dbReference type="PANTHER" id="PTHR11178">
    <property type="entry name" value="IRON-SULFUR CLUSTER SCAFFOLD PROTEIN NFU-RELATED"/>
    <property type="match status" value="1"/>
</dbReference>
<dbReference type="PIRSF" id="PIRSF036773">
    <property type="entry name" value="HIRIP5"/>
    <property type="match status" value="1"/>
</dbReference>
<dbReference type="Pfam" id="PF01106">
    <property type="entry name" value="NifU"/>
    <property type="match status" value="1"/>
</dbReference>
<dbReference type="GO" id="GO:0051536">
    <property type="term" value="F:iron-sulfur cluster binding"/>
    <property type="evidence" value="ECO:0007669"/>
    <property type="project" value="InterPro"/>
</dbReference>
<dbReference type="SUPFAM" id="SSF117916">
    <property type="entry name" value="Fe-S cluster assembly (FSCA) domain-like"/>
    <property type="match status" value="1"/>
</dbReference>
<dbReference type="SMART" id="SM00932">
    <property type="entry name" value="Nfu_N"/>
    <property type="match status" value="1"/>
</dbReference>
<dbReference type="OrthoDB" id="565552at2759"/>
<evidence type="ECO:0000256" key="2">
    <source>
        <dbReference type="ARBA" id="ARBA00018782"/>
    </source>
</evidence>
<evidence type="ECO:0000256" key="1">
    <source>
        <dbReference type="ARBA" id="ARBA00006420"/>
    </source>
</evidence>